<dbReference type="CDD" id="cd13401">
    <property type="entry name" value="Slt70-like"/>
    <property type="match status" value="1"/>
</dbReference>
<dbReference type="InterPro" id="IPR000189">
    <property type="entry name" value="Transglyc_AS"/>
</dbReference>
<dbReference type="InterPro" id="IPR023346">
    <property type="entry name" value="Lysozyme-like_dom_sf"/>
</dbReference>
<dbReference type="PROSITE" id="PS00922">
    <property type="entry name" value="TRANSGLYCOSYLASE"/>
    <property type="match status" value="1"/>
</dbReference>
<dbReference type="GO" id="GO:0008933">
    <property type="term" value="F:peptidoglycan lytic transglycosylase activity"/>
    <property type="evidence" value="ECO:0007669"/>
    <property type="project" value="InterPro"/>
</dbReference>
<dbReference type="OrthoDB" id="9815002at2"/>
<dbReference type="SUPFAM" id="SSF53955">
    <property type="entry name" value="Lysozyme-like"/>
    <property type="match status" value="1"/>
</dbReference>
<dbReference type="SUPFAM" id="SSF48452">
    <property type="entry name" value="TPR-like"/>
    <property type="match status" value="1"/>
</dbReference>
<dbReference type="GO" id="GO:0000270">
    <property type="term" value="P:peptidoglycan metabolic process"/>
    <property type="evidence" value="ECO:0007669"/>
    <property type="project" value="InterPro"/>
</dbReference>
<dbReference type="PANTHER" id="PTHR37423">
    <property type="entry name" value="SOLUBLE LYTIC MUREIN TRANSGLYCOSYLASE-RELATED"/>
    <property type="match status" value="1"/>
</dbReference>
<dbReference type="Gene3D" id="1.25.40.10">
    <property type="entry name" value="Tetratricopeptide repeat domain"/>
    <property type="match status" value="1"/>
</dbReference>
<dbReference type="Gene3D" id="1.10.530.10">
    <property type="match status" value="1"/>
</dbReference>
<keyword evidence="4" id="KW-1185">Reference proteome</keyword>
<dbReference type="RefSeq" id="WP_096599844.1">
    <property type="nucleotide sequence ID" value="NZ_OBEN01000001.1"/>
</dbReference>
<dbReference type="Pfam" id="PF01464">
    <property type="entry name" value="SLT"/>
    <property type="match status" value="1"/>
</dbReference>
<dbReference type="PANTHER" id="PTHR37423:SF2">
    <property type="entry name" value="MEMBRANE-BOUND LYTIC MUREIN TRANSGLYCOSYLASE C"/>
    <property type="match status" value="1"/>
</dbReference>
<evidence type="ECO:0000259" key="2">
    <source>
        <dbReference type="Pfam" id="PF01464"/>
    </source>
</evidence>
<evidence type="ECO:0000256" key="1">
    <source>
        <dbReference type="ARBA" id="ARBA00007734"/>
    </source>
</evidence>
<dbReference type="AlphaFoldDB" id="A0A285NN90"/>
<dbReference type="Proteomes" id="UP000218627">
    <property type="component" value="Unassembled WGS sequence"/>
</dbReference>
<dbReference type="EMBL" id="OBEN01000001">
    <property type="protein sequence ID" value="SNZ10688.1"/>
    <property type="molecule type" value="Genomic_DNA"/>
</dbReference>
<evidence type="ECO:0000313" key="4">
    <source>
        <dbReference type="Proteomes" id="UP000218627"/>
    </source>
</evidence>
<reference evidence="4" key="1">
    <citation type="submission" date="2017-09" db="EMBL/GenBank/DDBJ databases">
        <authorList>
            <person name="Varghese N."/>
            <person name="Submissions S."/>
        </authorList>
    </citation>
    <scope>NUCLEOTIDE SEQUENCE [LARGE SCALE GENOMIC DNA]</scope>
    <source>
        <strain evidence="4">DSM 2913</strain>
    </source>
</reference>
<comment type="similarity">
    <text evidence="1">Belongs to the transglycosylase Slt family.</text>
</comment>
<protein>
    <submittedName>
        <fullName evidence="3">Soluble lytic murein transglycosylase</fullName>
    </submittedName>
</protein>
<dbReference type="GO" id="GO:0016020">
    <property type="term" value="C:membrane"/>
    <property type="evidence" value="ECO:0007669"/>
    <property type="project" value="InterPro"/>
</dbReference>
<gene>
    <name evidence="3" type="ORF">SAMN06265353_0021</name>
</gene>
<evidence type="ECO:0000313" key="3">
    <source>
        <dbReference type="EMBL" id="SNZ10688.1"/>
    </source>
</evidence>
<proteinExistence type="inferred from homology"/>
<feature type="domain" description="Transglycosylase SLT" evidence="2">
    <location>
        <begin position="416"/>
        <end position="522"/>
    </location>
</feature>
<dbReference type="InterPro" id="IPR008258">
    <property type="entry name" value="Transglycosylase_SLT_dom_1"/>
</dbReference>
<organism evidence="3 4">
    <name type="scientific">Hydrogenobacter hydrogenophilus</name>
    <dbReference type="NCBI Taxonomy" id="35835"/>
    <lineage>
        <taxon>Bacteria</taxon>
        <taxon>Pseudomonadati</taxon>
        <taxon>Aquificota</taxon>
        <taxon>Aquificia</taxon>
        <taxon>Aquificales</taxon>
        <taxon>Aquificaceae</taxon>
        <taxon>Hydrogenobacter</taxon>
    </lineage>
</organism>
<name>A0A285NN90_9AQUI</name>
<dbReference type="InterPro" id="IPR011990">
    <property type="entry name" value="TPR-like_helical_dom_sf"/>
</dbReference>
<accession>A0A285NN90</accession>
<sequence length="555" mass="64730">MTFLILLFYFFSALSFSQTILPEEYRLLSEYMKTKDENIGKYLLEKYPDAVFSEDLKLMLSENAYQRGDLETARNYLKSINANKLKPDLLDKYAQLWKDLSLDKKSALLSYPVLFRDFIGSVKLTDNQALQVADKLLKSRHYRDVIKVLSDLKDERVCYYLGVSYFRIGDESRAEEILSSCKDERGYKYLALIYLKRDEEDSLRDTLLKIRETQIRDNILLMVGRHYFQRGDYQRAKEFFSLMVDDHDKFFNLGLLSFVQKDYQDALSYFIRAYYFARNEAESSKACFWAYRSYAIQGKEDLGLKYLVMASKGEGFYSAVAKIMSGEPLISKSVRRVFSEGDTPVQAEIIKAIRSAGFYYYSRLEAFKRLGELSPTDIIAISQFDPFLSIRLAIRKYGSTSDVYKYVAFPLPYKQYVYRASERYGMAPELIWAVMRQESLFDPSAVSVSGAKGLMQIIDSTARWLYKQVGIEPKNIFDPETNILLGSAYLRHLYDMWDGNLVKVLASYNAGPNRVKSWTDYSDPYLFIESIPFKETRDYVMKVLYNYYVYAELLK</sequence>